<dbReference type="AlphaFoldDB" id="A0A919SR35"/>
<proteinExistence type="predicted"/>
<evidence type="ECO:0000313" key="2">
    <source>
        <dbReference type="Proteomes" id="UP000680865"/>
    </source>
</evidence>
<sequence>MLRLRHRVGDRLPSAALSVVDDAIERVRELPAIPGESRADAALQLFTDRAERDHTRLRAGPRGRR</sequence>
<dbReference type="RefSeq" id="WP_244876267.1">
    <property type="nucleotide sequence ID" value="NZ_BAAATW010000010.1"/>
</dbReference>
<gene>
    <name evidence="1" type="ORF">Aco04nite_50060</name>
</gene>
<dbReference type="EMBL" id="BOQP01000027">
    <property type="protein sequence ID" value="GIM76364.1"/>
    <property type="molecule type" value="Genomic_DNA"/>
</dbReference>
<protein>
    <submittedName>
        <fullName evidence="1">Uncharacterized protein</fullName>
    </submittedName>
</protein>
<evidence type="ECO:0000313" key="1">
    <source>
        <dbReference type="EMBL" id="GIM76364.1"/>
    </source>
</evidence>
<comment type="caution">
    <text evidence="1">The sequence shown here is derived from an EMBL/GenBank/DDBJ whole genome shotgun (WGS) entry which is preliminary data.</text>
</comment>
<dbReference type="Proteomes" id="UP000680865">
    <property type="component" value="Unassembled WGS sequence"/>
</dbReference>
<reference evidence="1" key="1">
    <citation type="submission" date="2021-03" db="EMBL/GenBank/DDBJ databases">
        <title>Whole genome shotgun sequence of Actinoplanes consettensis NBRC 14913.</title>
        <authorList>
            <person name="Komaki H."/>
            <person name="Tamura T."/>
        </authorList>
    </citation>
    <scope>NUCLEOTIDE SEQUENCE</scope>
    <source>
        <strain evidence="1">NBRC 14913</strain>
    </source>
</reference>
<organism evidence="1 2">
    <name type="scientific">Winogradskya consettensis</name>
    <dbReference type="NCBI Taxonomy" id="113560"/>
    <lineage>
        <taxon>Bacteria</taxon>
        <taxon>Bacillati</taxon>
        <taxon>Actinomycetota</taxon>
        <taxon>Actinomycetes</taxon>
        <taxon>Micromonosporales</taxon>
        <taxon>Micromonosporaceae</taxon>
        <taxon>Winogradskya</taxon>
    </lineage>
</organism>
<name>A0A919SR35_9ACTN</name>
<accession>A0A919SR35</accession>
<keyword evidence="2" id="KW-1185">Reference proteome</keyword>